<reference evidence="2 3" key="1">
    <citation type="submission" date="2021-06" db="EMBL/GenBank/DDBJ databases">
        <authorList>
            <person name="Criscuolo A."/>
        </authorList>
    </citation>
    <scope>NUCLEOTIDE SEQUENCE [LARGE SCALE GENOMIC DNA]</scope>
    <source>
        <strain evidence="3">CIP 111802</strain>
    </source>
</reference>
<proteinExistence type="predicted"/>
<feature type="transmembrane region" description="Helical" evidence="1">
    <location>
        <begin position="322"/>
        <end position="340"/>
    </location>
</feature>
<feature type="transmembrane region" description="Helical" evidence="1">
    <location>
        <begin position="217"/>
        <end position="237"/>
    </location>
</feature>
<evidence type="ECO:0008006" key="4">
    <source>
        <dbReference type="Google" id="ProtNLM"/>
    </source>
</evidence>
<feature type="transmembrane region" description="Helical" evidence="1">
    <location>
        <begin position="182"/>
        <end position="205"/>
    </location>
</feature>
<dbReference type="InterPro" id="IPR038728">
    <property type="entry name" value="YkvI-like"/>
</dbReference>
<keyword evidence="1" id="KW-0812">Transmembrane</keyword>
<name>A0ABM8VSW9_9BACL</name>
<dbReference type="RefSeq" id="WP_218102794.1">
    <property type="nucleotide sequence ID" value="NZ_CAJVCE010000033.1"/>
</dbReference>
<dbReference type="EMBL" id="CAJVCE010000033">
    <property type="protein sequence ID" value="CAG7657084.1"/>
    <property type="molecule type" value="Genomic_DNA"/>
</dbReference>
<sequence length="346" mass="38701">MKQKILILQIAATYVGTVVGAGFASGQSILQFFTVYGAWGETAILISTFLFIWIGTKMMMLARRIKAFSFQELNHYLFGKTFGKVANILMFILLLGVTSVMLSGTGSIFEEQLGLPYQLGIITSIVLSYLVMTKQIKGILAVNSLVVPMMLFFMALIAANAIDLDELPQFMKLHNEERPDYKWLITPFSYVALNIAFVQAVMVPLANEVSNDRALQWGGFWGGIGLGAMLLVSHYAMHAKMPDIQRFDIPMAEIIRDYGPFMHILFLLVIYGEIFTTLIGNVFGIARQMQSRYELPTSWLVLIILLASFLVSQIGFASLLTYLYPLFGYMGIILLIFLAAKRVPAH</sequence>
<keyword evidence="1" id="KW-1133">Transmembrane helix</keyword>
<evidence type="ECO:0000313" key="3">
    <source>
        <dbReference type="Proteomes" id="UP000730618"/>
    </source>
</evidence>
<feature type="transmembrane region" description="Helical" evidence="1">
    <location>
        <begin position="139"/>
        <end position="162"/>
    </location>
</feature>
<feature type="transmembrane region" description="Helical" evidence="1">
    <location>
        <begin position="115"/>
        <end position="132"/>
    </location>
</feature>
<dbReference type="PANTHER" id="PTHR37814:SF1">
    <property type="entry name" value="MEMBRANE PROTEIN"/>
    <property type="match status" value="1"/>
</dbReference>
<feature type="transmembrane region" description="Helical" evidence="1">
    <location>
        <begin position="88"/>
        <end position="109"/>
    </location>
</feature>
<keyword evidence="1" id="KW-0472">Membrane</keyword>
<dbReference type="PANTHER" id="PTHR37814">
    <property type="entry name" value="CONSERVED MEMBRANE PROTEIN"/>
    <property type="match status" value="1"/>
</dbReference>
<protein>
    <recommendedName>
        <fullName evidence="4">Membrane protein YkvI</fullName>
    </recommendedName>
</protein>
<organism evidence="2 3">
    <name type="scientific">Paenibacillus allorhizosphaerae</name>
    <dbReference type="NCBI Taxonomy" id="2849866"/>
    <lineage>
        <taxon>Bacteria</taxon>
        <taxon>Bacillati</taxon>
        <taxon>Bacillota</taxon>
        <taxon>Bacilli</taxon>
        <taxon>Bacillales</taxon>
        <taxon>Paenibacillaceae</taxon>
        <taxon>Paenibacillus</taxon>
    </lineage>
</organism>
<feature type="transmembrane region" description="Helical" evidence="1">
    <location>
        <begin position="298"/>
        <end position="316"/>
    </location>
</feature>
<feature type="transmembrane region" description="Helical" evidence="1">
    <location>
        <begin position="36"/>
        <end position="56"/>
    </location>
</feature>
<feature type="transmembrane region" description="Helical" evidence="1">
    <location>
        <begin position="261"/>
        <end position="286"/>
    </location>
</feature>
<evidence type="ECO:0000313" key="2">
    <source>
        <dbReference type="EMBL" id="CAG7657084.1"/>
    </source>
</evidence>
<comment type="caution">
    <text evidence="2">The sequence shown here is derived from an EMBL/GenBank/DDBJ whole genome shotgun (WGS) entry which is preliminary data.</text>
</comment>
<keyword evidence="3" id="KW-1185">Reference proteome</keyword>
<evidence type="ECO:0000256" key="1">
    <source>
        <dbReference type="SAM" id="Phobius"/>
    </source>
</evidence>
<dbReference type="Proteomes" id="UP000730618">
    <property type="component" value="Unassembled WGS sequence"/>
</dbReference>
<accession>A0ABM8VSW9</accession>
<gene>
    <name evidence="2" type="ORF">PAECIP111802_06609</name>
</gene>